<reference evidence="1 2" key="1">
    <citation type="submission" date="2019-08" db="EMBL/GenBank/DDBJ databases">
        <title>Complete genome sequence of Terriglobus albidus strain ORNL.</title>
        <authorList>
            <person name="Podar M."/>
        </authorList>
    </citation>
    <scope>NUCLEOTIDE SEQUENCE [LARGE SCALE GENOMIC DNA]</scope>
    <source>
        <strain evidence="1 2">ORNL</strain>
    </source>
</reference>
<dbReference type="AlphaFoldDB" id="A0A5B9EG49"/>
<dbReference type="RefSeq" id="WP_147650296.1">
    <property type="nucleotide sequence ID" value="NZ_CP042806.1"/>
</dbReference>
<evidence type="ECO:0000313" key="1">
    <source>
        <dbReference type="EMBL" id="QEE31002.1"/>
    </source>
</evidence>
<keyword evidence="2" id="KW-1185">Reference proteome</keyword>
<dbReference type="KEGG" id="talb:FTW19_25160"/>
<dbReference type="Proteomes" id="UP000321820">
    <property type="component" value="Chromosome"/>
</dbReference>
<dbReference type="OrthoDB" id="8910832at2"/>
<accession>A0A5B9EG49</accession>
<evidence type="ECO:0000313" key="2">
    <source>
        <dbReference type="Proteomes" id="UP000321820"/>
    </source>
</evidence>
<dbReference type="EMBL" id="CP042806">
    <property type="protein sequence ID" value="QEE31002.1"/>
    <property type="molecule type" value="Genomic_DNA"/>
</dbReference>
<sequence length="120" mass="13757">MPPRFTADPRSVPGDFYVIQNECMGCGIPQKIAPELVNWVESSPQHCGWVRQPASKKDLKRAIEILKQQDFGCHRYAGMDPRVLQSVPECCDYFVQPGVDMPQPRVSWWRRILKRLISGS</sequence>
<name>A0A5B9EG49_9BACT</name>
<protein>
    <submittedName>
        <fullName evidence="1">Uncharacterized protein</fullName>
    </submittedName>
</protein>
<gene>
    <name evidence="1" type="ORF">FTW19_25160</name>
</gene>
<proteinExistence type="predicted"/>
<organism evidence="1 2">
    <name type="scientific">Terriglobus albidus</name>
    <dbReference type="NCBI Taxonomy" id="1592106"/>
    <lineage>
        <taxon>Bacteria</taxon>
        <taxon>Pseudomonadati</taxon>
        <taxon>Acidobacteriota</taxon>
        <taxon>Terriglobia</taxon>
        <taxon>Terriglobales</taxon>
        <taxon>Acidobacteriaceae</taxon>
        <taxon>Terriglobus</taxon>
    </lineage>
</organism>